<dbReference type="Gene3D" id="3.90.1150.10">
    <property type="entry name" value="Aspartate Aminotransferase, domain 1"/>
    <property type="match status" value="1"/>
</dbReference>
<dbReference type="InterPro" id="IPR000653">
    <property type="entry name" value="DegT/StrS_aminotransferase"/>
</dbReference>
<keyword evidence="2" id="KW-0808">Transferase</keyword>
<comment type="similarity">
    <text evidence="1">Belongs to the DegT/DnrJ/EryC1 family.</text>
</comment>
<evidence type="ECO:0000313" key="2">
    <source>
        <dbReference type="EMBL" id="MCR8632376.1"/>
    </source>
</evidence>
<sequence length="432" mass="48605">MSELALFGGKPIRNRPHPWVNTMGEEEINAVNGVMKSGIVSAFLGRSGEGFLGGPKVQEIENCFSTKFGTEFAISVNSATSALHTAVAACEIGPGDEVLVTPYSMVATASAILMNGAVPIFVDIDEHTYNLNPKEIEKWITPRTKGIIVTNLFGLAAMMDEIISIARKHNLYVIEDNAQAPGAKINNRYSGTVGDIGVFSLNYHKIIHSGEGGILLTRDEKLARRCRLHRNHGEMVVDDEKDYETITLGNNYRMSELHAAIGIEQLKKLDHLLNLRRILGEQITSGLQLFEGLKGVHIPQGFEHTYYAYPIQFIHQVWGISRKTFSDAMNAEGFPLGTGYQKPIYLLPMYQHKKVFNHTNYPFSLIEKPVQQYERGICAVTEKMYFETLLIADLCRLPYESYDIETFIEAIQKVWNERGRLAHYERNYTPMP</sequence>
<reference evidence="2 3" key="1">
    <citation type="submission" date="2022-08" db="EMBL/GenBank/DDBJ databases">
        <title>Paenibacillus endoradicis sp. nov., Paenibacillus radicibacter sp. nov and Paenibacillus pararadicis sp. nov., three cold-adapted plant growth-promoting bacteria isolated from root of Larix gmelinii in Great Khingan.</title>
        <authorList>
            <person name="Xue H."/>
        </authorList>
    </citation>
    <scope>NUCLEOTIDE SEQUENCE [LARGE SCALE GENOMIC DNA]</scope>
    <source>
        <strain evidence="2 3">N5-1-1-5</strain>
    </source>
</reference>
<gene>
    <name evidence="2" type="ORF">NV381_14305</name>
</gene>
<dbReference type="SUPFAM" id="SSF53383">
    <property type="entry name" value="PLP-dependent transferases"/>
    <property type="match status" value="1"/>
</dbReference>
<dbReference type="InterPro" id="IPR015424">
    <property type="entry name" value="PyrdxlP-dep_Trfase"/>
</dbReference>
<dbReference type="Gene3D" id="3.40.640.10">
    <property type="entry name" value="Type I PLP-dependent aspartate aminotransferase-like (Major domain)"/>
    <property type="match status" value="1"/>
</dbReference>
<dbReference type="PANTHER" id="PTHR30244:SF34">
    <property type="entry name" value="DTDP-4-AMINO-4,6-DIDEOXYGALACTOSE TRANSAMINASE"/>
    <property type="match status" value="1"/>
</dbReference>
<dbReference type="InterPro" id="IPR015421">
    <property type="entry name" value="PyrdxlP-dep_Trfase_major"/>
</dbReference>
<keyword evidence="2" id="KW-0032">Aminotransferase</keyword>
<dbReference type="Pfam" id="PF01041">
    <property type="entry name" value="DegT_DnrJ_EryC1"/>
    <property type="match status" value="1"/>
</dbReference>
<dbReference type="CDD" id="cd00616">
    <property type="entry name" value="AHBA_syn"/>
    <property type="match status" value="1"/>
</dbReference>
<name>A0ABT1YGS1_9BACL</name>
<evidence type="ECO:0000256" key="1">
    <source>
        <dbReference type="RuleBase" id="RU004508"/>
    </source>
</evidence>
<dbReference type="GO" id="GO:0008483">
    <property type="term" value="F:transaminase activity"/>
    <property type="evidence" value="ECO:0007669"/>
    <property type="project" value="UniProtKB-KW"/>
</dbReference>
<dbReference type="EMBL" id="JANQBD010000009">
    <property type="protein sequence ID" value="MCR8632376.1"/>
    <property type="molecule type" value="Genomic_DNA"/>
</dbReference>
<evidence type="ECO:0000313" key="3">
    <source>
        <dbReference type="Proteomes" id="UP001300012"/>
    </source>
</evidence>
<dbReference type="RefSeq" id="WP_258213962.1">
    <property type="nucleotide sequence ID" value="NZ_JANQBD010000009.1"/>
</dbReference>
<dbReference type="InterPro" id="IPR015422">
    <property type="entry name" value="PyrdxlP-dep_Trfase_small"/>
</dbReference>
<protein>
    <submittedName>
        <fullName evidence="2">DegT/DnrJ/EryC1/StrS family aminotransferase</fullName>
    </submittedName>
</protein>
<accession>A0ABT1YGS1</accession>
<organism evidence="2 3">
    <name type="scientific">Paenibacillus radicis</name>
    <name type="common">ex Xue et al. 2023</name>
    <dbReference type="NCBI Taxonomy" id="2972489"/>
    <lineage>
        <taxon>Bacteria</taxon>
        <taxon>Bacillati</taxon>
        <taxon>Bacillota</taxon>
        <taxon>Bacilli</taxon>
        <taxon>Bacillales</taxon>
        <taxon>Paenibacillaceae</taxon>
        <taxon>Paenibacillus</taxon>
    </lineage>
</organism>
<keyword evidence="3" id="KW-1185">Reference proteome</keyword>
<dbReference type="Proteomes" id="UP001300012">
    <property type="component" value="Unassembled WGS sequence"/>
</dbReference>
<comment type="caution">
    <text evidence="2">The sequence shown here is derived from an EMBL/GenBank/DDBJ whole genome shotgun (WGS) entry which is preliminary data.</text>
</comment>
<proteinExistence type="inferred from homology"/>
<dbReference type="PANTHER" id="PTHR30244">
    <property type="entry name" value="TRANSAMINASE"/>
    <property type="match status" value="1"/>
</dbReference>
<keyword evidence="1" id="KW-0663">Pyridoxal phosphate</keyword>